<keyword evidence="7 14" id="KW-0418">Kinase</keyword>
<dbReference type="SUPFAM" id="SSF55874">
    <property type="entry name" value="ATPase domain of HSP90 chaperone/DNA topoisomerase II/histidine kinase"/>
    <property type="match status" value="1"/>
</dbReference>
<organism evidence="14 15">
    <name type="scientific">Methylobacterium gregans</name>
    <dbReference type="NCBI Taxonomy" id="374424"/>
    <lineage>
        <taxon>Bacteria</taxon>
        <taxon>Pseudomonadati</taxon>
        <taxon>Pseudomonadota</taxon>
        <taxon>Alphaproteobacteria</taxon>
        <taxon>Hyphomicrobiales</taxon>
        <taxon>Methylobacteriaceae</taxon>
        <taxon>Methylobacterium</taxon>
    </lineage>
</organism>
<reference evidence="14" key="1">
    <citation type="journal article" date="2016" name="Front. Microbiol.">
        <title>Genome Sequence of the Piezophilic, Mesophilic Sulfate-Reducing Bacterium Desulfovibrio indicus J2T.</title>
        <authorList>
            <person name="Cao J."/>
            <person name="Maignien L."/>
            <person name="Shao Z."/>
            <person name="Alain K."/>
            <person name="Jebbar M."/>
        </authorList>
    </citation>
    <scope>NUCLEOTIDE SEQUENCE</scope>
    <source>
        <strain evidence="14">NBRC 103626</strain>
    </source>
</reference>
<dbReference type="Gene3D" id="1.10.287.130">
    <property type="match status" value="1"/>
</dbReference>
<evidence type="ECO:0000259" key="13">
    <source>
        <dbReference type="PROSITE" id="PS50885"/>
    </source>
</evidence>
<comment type="subcellular location">
    <subcellularLocation>
        <location evidence="2">Membrane</location>
    </subcellularLocation>
</comment>
<evidence type="ECO:0000256" key="10">
    <source>
        <dbReference type="ARBA" id="ARBA00023136"/>
    </source>
</evidence>
<comment type="catalytic activity">
    <reaction evidence="1">
        <text>ATP + protein L-histidine = ADP + protein N-phospho-L-histidine.</text>
        <dbReference type="EC" id="2.7.13.3"/>
    </reaction>
</comment>
<keyword evidence="6 11" id="KW-0812">Transmembrane</keyword>
<dbReference type="InterPro" id="IPR005467">
    <property type="entry name" value="His_kinase_dom"/>
</dbReference>
<dbReference type="SMART" id="SM00387">
    <property type="entry name" value="HATPase_c"/>
    <property type="match status" value="1"/>
</dbReference>
<evidence type="ECO:0000256" key="5">
    <source>
        <dbReference type="ARBA" id="ARBA00022679"/>
    </source>
</evidence>
<protein>
    <recommendedName>
        <fullName evidence="3">histidine kinase</fullName>
        <ecNumber evidence="3">2.7.13.3</ecNumber>
    </recommendedName>
</protein>
<evidence type="ECO:0000313" key="15">
    <source>
        <dbReference type="Proteomes" id="UP001055108"/>
    </source>
</evidence>
<dbReference type="Pfam" id="PF02518">
    <property type="entry name" value="HATPase_c"/>
    <property type="match status" value="1"/>
</dbReference>
<proteinExistence type="predicted"/>
<dbReference type="EMBL" id="BPQM01000130">
    <property type="protein sequence ID" value="GJD81184.1"/>
    <property type="molecule type" value="Genomic_DNA"/>
</dbReference>
<dbReference type="RefSeq" id="WP_238306474.1">
    <property type="nucleotide sequence ID" value="NZ_BPQM01000130.1"/>
</dbReference>
<evidence type="ECO:0000256" key="4">
    <source>
        <dbReference type="ARBA" id="ARBA00022553"/>
    </source>
</evidence>
<keyword evidence="5" id="KW-0808">Transferase</keyword>
<evidence type="ECO:0000259" key="12">
    <source>
        <dbReference type="PROSITE" id="PS50109"/>
    </source>
</evidence>
<feature type="domain" description="HAMP" evidence="13">
    <location>
        <begin position="188"/>
        <end position="239"/>
    </location>
</feature>
<dbReference type="InterPro" id="IPR050428">
    <property type="entry name" value="TCS_sensor_his_kinase"/>
</dbReference>
<dbReference type="EC" id="2.7.13.3" evidence="3"/>
<dbReference type="GO" id="GO:0005886">
    <property type="term" value="C:plasma membrane"/>
    <property type="evidence" value="ECO:0007669"/>
    <property type="project" value="TreeGrafter"/>
</dbReference>
<evidence type="ECO:0000256" key="2">
    <source>
        <dbReference type="ARBA" id="ARBA00004370"/>
    </source>
</evidence>
<evidence type="ECO:0000256" key="7">
    <source>
        <dbReference type="ARBA" id="ARBA00022777"/>
    </source>
</evidence>
<dbReference type="PANTHER" id="PTHR45436">
    <property type="entry name" value="SENSOR HISTIDINE KINASE YKOH"/>
    <property type="match status" value="1"/>
</dbReference>
<feature type="transmembrane region" description="Helical" evidence="11">
    <location>
        <begin position="164"/>
        <end position="187"/>
    </location>
</feature>
<keyword evidence="15" id="KW-1185">Reference proteome</keyword>
<feature type="domain" description="Histidine kinase" evidence="12">
    <location>
        <begin position="247"/>
        <end position="449"/>
    </location>
</feature>
<dbReference type="Gene3D" id="3.30.565.10">
    <property type="entry name" value="Histidine kinase-like ATPase, C-terminal domain"/>
    <property type="match status" value="1"/>
</dbReference>
<evidence type="ECO:0000256" key="9">
    <source>
        <dbReference type="ARBA" id="ARBA00023012"/>
    </source>
</evidence>
<dbReference type="InterPro" id="IPR003594">
    <property type="entry name" value="HATPase_dom"/>
</dbReference>
<evidence type="ECO:0000256" key="3">
    <source>
        <dbReference type="ARBA" id="ARBA00012438"/>
    </source>
</evidence>
<dbReference type="Proteomes" id="UP001055108">
    <property type="component" value="Unassembled WGS sequence"/>
</dbReference>
<dbReference type="InterPro" id="IPR004358">
    <property type="entry name" value="Sig_transdc_His_kin-like_C"/>
</dbReference>
<keyword evidence="9" id="KW-0902">Two-component regulatory system</keyword>
<dbReference type="AlphaFoldDB" id="A0AA37HSG5"/>
<dbReference type="PROSITE" id="PS50885">
    <property type="entry name" value="HAMP"/>
    <property type="match status" value="1"/>
</dbReference>
<keyword evidence="4" id="KW-0597">Phosphoprotein</keyword>
<gene>
    <name evidence="14" type="primary">phoQ</name>
    <name evidence="14" type="ORF">NBEOAGPD_4429</name>
</gene>
<dbReference type="PRINTS" id="PR00344">
    <property type="entry name" value="BCTRLSENSOR"/>
</dbReference>
<evidence type="ECO:0000256" key="8">
    <source>
        <dbReference type="ARBA" id="ARBA00022989"/>
    </source>
</evidence>
<sequence>MRPRSLRLRLGLAAATLIALALVLAGIGLTLIFDAVLEARTADELDRAAKQIAGEVSRAPDGSPVLAREPTDPRYAAPYGGLYWQVEAGKQLLRSRSLWDKRLGGPAEPAAPDDARTLDLPGPDGGSLIAVERSVAIGSREGETRLRIVVAEDRRDLAGSRATYLRLLVPSLGALFLLLTGAMALFVQRALGPFRTLQADLRAVHAGERARLPLHFPDEVRPLVLDLNRLLDAQERALVRARAGAADMAHGLKTPLAILDALARRIGGTEPDLAAELAGQARAMGGQVERALARARVAPPGDLRRRACPVAPAIERLVATLRRLPEGEGLGWSVSLPAGLAYPGEEGELMEAAGNLLDNARKWAHRRVRVAGSLGPDAARLTIEDDGPGMSEAAIAGLGRGVRWDENRPGTGFGLAIARDIADAAGAELTFGRSGLGGLRAELTWPQPGAGRSANAEAGT</sequence>
<dbReference type="PANTHER" id="PTHR45436:SF5">
    <property type="entry name" value="SENSOR HISTIDINE KINASE TRCS"/>
    <property type="match status" value="1"/>
</dbReference>
<name>A0AA37HSG5_9HYPH</name>
<keyword evidence="8 11" id="KW-1133">Transmembrane helix</keyword>
<reference evidence="14" key="2">
    <citation type="submission" date="2021-08" db="EMBL/GenBank/DDBJ databases">
        <authorList>
            <person name="Tani A."/>
            <person name="Ola A."/>
            <person name="Ogura Y."/>
            <person name="Katsura K."/>
            <person name="Hayashi T."/>
        </authorList>
    </citation>
    <scope>NUCLEOTIDE SEQUENCE</scope>
    <source>
        <strain evidence="14">NBRC 103626</strain>
    </source>
</reference>
<accession>A0AA37HSG5</accession>
<evidence type="ECO:0000256" key="6">
    <source>
        <dbReference type="ARBA" id="ARBA00022692"/>
    </source>
</evidence>
<keyword evidence="10 11" id="KW-0472">Membrane</keyword>
<comment type="caution">
    <text evidence="14">The sequence shown here is derived from an EMBL/GenBank/DDBJ whole genome shotgun (WGS) entry which is preliminary data.</text>
</comment>
<dbReference type="GO" id="GO:0004673">
    <property type="term" value="F:protein histidine kinase activity"/>
    <property type="evidence" value="ECO:0007669"/>
    <property type="project" value="UniProtKB-EC"/>
</dbReference>
<dbReference type="InterPro" id="IPR036890">
    <property type="entry name" value="HATPase_C_sf"/>
</dbReference>
<dbReference type="GO" id="GO:0000160">
    <property type="term" value="P:phosphorelay signal transduction system"/>
    <property type="evidence" value="ECO:0007669"/>
    <property type="project" value="UniProtKB-KW"/>
</dbReference>
<evidence type="ECO:0000313" key="14">
    <source>
        <dbReference type="EMBL" id="GJD81184.1"/>
    </source>
</evidence>
<dbReference type="InterPro" id="IPR003660">
    <property type="entry name" value="HAMP_dom"/>
</dbReference>
<evidence type="ECO:0000256" key="11">
    <source>
        <dbReference type="SAM" id="Phobius"/>
    </source>
</evidence>
<dbReference type="PROSITE" id="PS50109">
    <property type="entry name" value="HIS_KIN"/>
    <property type="match status" value="1"/>
</dbReference>
<evidence type="ECO:0000256" key="1">
    <source>
        <dbReference type="ARBA" id="ARBA00000085"/>
    </source>
</evidence>